<dbReference type="OrthoDB" id="981626at2"/>
<dbReference type="STRING" id="1038014.SAMN04487910_0095"/>
<dbReference type="AlphaFoldDB" id="A0A1H7FMQ4"/>
<feature type="domain" description="Thioredoxin" evidence="3">
    <location>
        <begin position="9"/>
        <end position="149"/>
    </location>
</feature>
<dbReference type="Proteomes" id="UP000198521">
    <property type="component" value="Unassembled WGS sequence"/>
</dbReference>
<accession>A0A1H7FMQ4</accession>
<dbReference type="InterPro" id="IPR036249">
    <property type="entry name" value="Thioredoxin-like_sf"/>
</dbReference>
<evidence type="ECO:0000313" key="5">
    <source>
        <dbReference type="Proteomes" id="UP000198521"/>
    </source>
</evidence>
<dbReference type="Pfam" id="PF13899">
    <property type="entry name" value="Thioredoxin_7"/>
    <property type="match status" value="1"/>
</dbReference>
<reference evidence="4 5" key="1">
    <citation type="submission" date="2016-10" db="EMBL/GenBank/DDBJ databases">
        <authorList>
            <person name="de Groot N.N."/>
        </authorList>
    </citation>
    <scope>NUCLEOTIDE SEQUENCE [LARGE SCALE GENOMIC DNA]</scope>
    <source>
        <strain evidence="4 5">DSM 25232</strain>
    </source>
</reference>
<name>A0A1H7FMQ4_AQUAM</name>
<dbReference type="InterPro" id="IPR013766">
    <property type="entry name" value="Thioredoxin_domain"/>
</dbReference>
<dbReference type="PANTHER" id="PTHR15337:SF11">
    <property type="entry name" value="THIOREDOXIN DOMAIN-CONTAINING PROTEIN"/>
    <property type="match status" value="1"/>
</dbReference>
<keyword evidence="1 2" id="KW-0732">Signal</keyword>
<dbReference type="InterPro" id="IPR051099">
    <property type="entry name" value="AGR/TXD"/>
</dbReference>
<organism evidence="4 5">
    <name type="scientific">Aquimarina amphilecti</name>
    <dbReference type="NCBI Taxonomy" id="1038014"/>
    <lineage>
        <taxon>Bacteria</taxon>
        <taxon>Pseudomonadati</taxon>
        <taxon>Bacteroidota</taxon>
        <taxon>Flavobacteriia</taxon>
        <taxon>Flavobacteriales</taxon>
        <taxon>Flavobacteriaceae</taxon>
        <taxon>Aquimarina</taxon>
    </lineage>
</organism>
<evidence type="ECO:0000313" key="4">
    <source>
        <dbReference type="EMBL" id="SEK25732.1"/>
    </source>
</evidence>
<feature type="signal peptide" evidence="2">
    <location>
        <begin position="1"/>
        <end position="18"/>
    </location>
</feature>
<gene>
    <name evidence="4" type="ORF">SAMN04487910_0095</name>
</gene>
<evidence type="ECO:0000256" key="1">
    <source>
        <dbReference type="ARBA" id="ARBA00022729"/>
    </source>
</evidence>
<feature type="chain" id="PRO_5011622569" evidence="2">
    <location>
        <begin position="19"/>
        <end position="151"/>
    </location>
</feature>
<dbReference type="SUPFAM" id="SSF52833">
    <property type="entry name" value="Thioredoxin-like"/>
    <property type="match status" value="1"/>
</dbReference>
<dbReference type="EMBL" id="FOAB01000001">
    <property type="protein sequence ID" value="SEK25732.1"/>
    <property type="molecule type" value="Genomic_DNA"/>
</dbReference>
<dbReference type="Gene3D" id="3.40.30.10">
    <property type="entry name" value="Glutaredoxin"/>
    <property type="match status" value="1"/>
</dbReference>
<keyword evidence="5" id="KW-1185">Reference proteome</keyword>
<proteinExistence type="predicted"/>
<evidence type="ECO:0000259" key="3">
    <source>
        <dbReference type="PROSITE" id="PS51352"/>
    </source>
</evidence>
<sequence>MKKTFLFLLLIFTTVITAQESDLNWLTDFEEAKQIAKDSKKPILMYFTGSDWCAPCIMLQEDFFSTIKFKKQSQNVVLLKVDIPRRVDVISKEQLKANKKLLGKYNKEGGFPNIIALNHKGKVLDSQGSYSASLRDPDRYFSFVSKVIDDY</sequence>
<dbReference type="PROSITE" id="PS51352">
    <property type="entry name" value="THIOREDOXIN_2"/>
    <property type="match status" value="1"/>
</dbReference>
<evidence type="ECO:0000256" key="2">
    <source>
        <dbReference type="SAM" id="SignalP"/>
    </source>
</evidence>
<dbReference type="PANTHER" id="PTHR15337">
    <property type="entry name" value="ANTERIOR GRADIENT PROTEIN-RELATED"/>
    <property type="match status" value="1"/>
</dbReference>
<protein>
    <submittedName>
        <fullName evidence="4">Thioredoxin-like</fullName>
    </submittedName>
</protein>
<dbReference type="RefSeq" id="WP_091404007.1">
    <property type="nucleotide sequence ID" value="NZ_FOAB01000001.1"/>
</dbReference>